<proteinExistence type="predicted"/>
<evidence type="ECO:0000313" key="1">
    <source>
        <dbReference type="EMBL" id="KAL2789258.1"/>
    </source>
</evidence>
<dbReference type="EMBL" id="JBFTWV010000067">
    <property type="protein sequence ID" value="KAL2789258.1"/>
    <property type="molecule type" value="Genomic_DNA"/>
</dbReference>
<sequence length="62" mass="6813">MTVQRKLKPTSNRSDLVFCSHGSGSSIQLMATTYEPHDVDAVPKYQFPSPTTELALPAMTTE</sequence>
<dbReference type="Proteomes" id="UP001610563">
    <property type="component" value="Unassembled WGS sequence"/>
</dbReference>
<comment type="caution">
    <text evidence="1">The sequence shown here is derived from an EMBL/GenBank/DDBJ whole genome shotgun (WGS) entry which is preliminary data.</text>
</comment>
<gene>
    <name evidence="1" type="ORF">BJX66DRAFT_307304</name>
</gene>
<reference evidence="1 2" key="1">
    <citation type="submission" date="2024-07" db="EMBL/GenBank/DDBJ databases">
        <title>Section-level genome sequencing and comparative genomics of Aspergillus sections Usti and Cavernicolus.</title>
        <authorList>
            <consortium name="Lawrence Berkeley National Laboratory"/>
            <person name="Nybo J.L."/>
            <person name="Vesth T.C."/>
            <person name="Theobald S."/>
            <person name="Frisvad J.C."/>
            <person name="Larsen T.O."/>
            <person name="Kjaerboelling I."/>
            <person name="Rothschild-Mancinelli K."/>
            <person name="Lyhne E.K."/>
            <person name="Kogle M.E."/>
            <person name="Barry K."/>
            <person name="Clum A."/>
            <person name="Na H."/>
            <person name="Ledsgaard L."/>
            <person name="Lin J."/>
            <person name="Lipzen A."/>
            <person name="Kuo A."/>
            <person name="Riley R."/>
            <person name="Mondo S."/>
            <person name="Labutti K."/>
            <person name="Haridas S."/>
            <person name="Pangalinan J."/>
            <person name="Salamov A.A."/>
            <person name="Simmons B.A."/>
            <person name="Magnuson J.K."/>
            <person name="Chen J."/>
            <person name="Drula E."/>
            <person name="Henrissat B."/>
            <person name="Wiebenga A."/>
            <person name="Lubbers R.J."/>
            <person name="Gomes A.C."/>
            <person name="Makela M.R."/>
            <person name="Stajich J."/>
            <person name="Grigoriev I.V."/>
            <person name="Mortensen U.H."/>
            <person name="De Vries R.P."/>
            <person name="Baker S.E."/>
            <person name="Andersen M.R."/>
        </authorList>
    </citation>
    <scope>NUCLEOTIDE SEQUENCE [LARGE SCALE GENOMIC DNA]</scope>
    <source>
        <strain evidence="1 2">CBS 209.92</strain>
    </source>
</reference>
<organism evidence="1 2">
    <name type="scientific">Aspergillus keveii</name>
    <dbReference type="NCBI Taxonomy" id="714993"/>
    <lineage>
        <taxon>Eukaryota</taxon>
        <taxon>Fungi</taxon>
        <taxon>Dikarya</taxon>
        <taxon>Ascomycota</taxon>
        <taxon>Pezizomycotina</taxon>
        <taxon>Eurotiomycetes</taxon>
        <taxon>Eurotiomycetidae</taxon>
        <taxon>Eurotiales</taxon>
        <taxon>Aspergillaceae</taxon>
        <taxon>Aspergillus</taxon>
        <taxon>Aspergillus subgen. Nidulantes</taxon>
    </lineage>
</organism>
<evidence type="ECO:0000313" key="2">
    <source>
        <dbReference type="Proteomes" id="UP001610563"/>
    </source>
</evidence>
<protein>
    <submittedName>
        <fullName evidence="1">Uncharacterized protein</fullName>
    </submittedName>
</protein>
<keyword evidence="2" id="KW-1185">Reference proteome</keyword>
<accession>A0ABR4G156</accession>
<name>A0ABR4G156_9EURO</name>